<dbReference type="Proteomes" id="UP001219585">
    <property type="component" value="Chromosome"/>
</dbReference>
<dbReference type="EMBL" id="CP113527">
    <property type="protein sequence ID" value="WDV08637.1"/>
    <property type="molecule type" value="Genomic_DNA"/>
</dbReference>
<evidence type="ECO:0000313" key="2">
    <source>
        <dbReference type="EMBL" id="WDV08637.1"/>
    </source>
</evidence>
<gene>
    <name evidence="2" type="ORF">OU989_09235</name>
</gene>
<sequence length="203" mass="23538">MTIYQTLLGDDFARLHPMLQQRYALQVNEPFFAQGVMYQIKSGAKWLRPFYTVAANTRFLFPESGEQIPFTIANTCHALPNGELEVLWERTFYFPHKTRHFDARMTIDPTRTIVRDYLGKPALFYSDLHFAVTKEGTLVIRSGKQRFVLSKLECPIPQLLEGRVIVEEGYDESKNVFTIYVSIHNPLIGRLMMYAGEFTQQSM</sequence>
<dbReference type="KEGG" id="liu:OU989_09235"/>
<evidence type="ECO:0000313" key="3">
    <source>
        <dbReference type="Proteomes" id="UP001219585"/>
    </source>
</evidence>
<protein>
    <submittedName>
        <fullName evidence="2">DUF4166 domain-containing protein</fullName>
    </submittedName>
</protein>
<feature type="domain" description="DUF4166" evidence="1">
    <location>
        <begin position="15"/>
        <end position="198"/>
    </location>
</feature>
<proteinExistence type="predicted"/>
<accession>A0AAJ5UX89</accession>
<dbReference type="InterPro" id="IPR025311">
    <property type="entry name" value="DUF4166"/>
</dbReference>
<evidence type="ECO:0000259" key="1">
    <source>
        <dbReference type="Pfam" id="PF13761"/>
    </source>
</evidence>
<dbReference type="RefSeq" id="WP_274796845.1">
    <property type="nucleotide sequence ID" value="NZ_CP113527.1"/>
</dbReference>
<dbReference type="AlphaFoldDB" id="A0AAJ5UX89"/>
<name>A0AAJ5UX89_9BACI</name>
<organism evidence="2 3">
    <name type="scientific">Lysinibacillus irui</name>
    <dbReference type="NCBI Taxonomy" id="2998077"/>
    <lineage>
        <taxon>Bacteria</taxon>
        <taxon>Bacillati</taxon>
        <taxon>Bacillota</taxon>
        <taxon>Bacilli</taxon>
        <taxon>Bacillales</taxon>
        <taxon>Bacillaceae</taxon>
        <taxon>Lysinibacillus</taxon>
    </lineage>
</organism>
<dbReference type="Pfam" id="PF13761">
    <property type="entry name" value="DUF4166"/>
    <property type="match status" value="1"/>
</dbReference>
<reference evidence="2" key="1">
    <citation type="submission" date="2022-11" db="EMBL/GenBank/DDBJ databases">
        <title>Lysinibacillus irui.</title>
        <authorList>
            <person name="Akintayo S.O."/>
        </authorList>
    </citation>
    <scope>NUCLEOTIDE SEQUENCE</scope>
    <source>
        <strain evidence="2">IRB4-01</strain>
    </source>
</reference>